<dbReference type="Proteomes" id="UP000194003">
    <property type="component" value="Unassembled WGS sequence"/>
</dbReference>
<dbReference type="GO" id="GO:0016020">
    <property type="term" value="C:membrane"/>
    <property type="evidence" value="ECO:0007669"/>
    <property type="project" value="TreeGrafter"/>
</dbReference>
<accession>A0A1Y2K2H5</accession>
<evidence type="ECO:0000256" key="2">
    <source>
        <dbReference type="ARBA" id="ARBA00022670"/>
    </source>
</evidence>
<dbReference type="RefSeq" id="WP_085444647.1">
    <property type="nucleotide sequence ID" value="NZ_LVJN01000020.1"/>
</dbReference>
<keyword evidence="4" id="KW-0378">Hydrolase</keyword>
<evidence type="ECO:0000256" key="4">
    <source>
        <dbReference type="ARBA" id="ARBA00022801"/>
    </source>
</evidence>
<dbReference type="Gene3D" id="1.25.40.10">
    <property type="entry name" value="Tetratricopeptide repeat domain"/>
    <property type="match status" value="1"/>
</dbReference>
<evidence type="ECO:0000256" key="1">
    <source>
        <dbReference type="ARBA" id="ARBA00001947"/>
    </source>
</evidence>
<name>A0A1Y2K2H5_9PROT</name>
<dbReference type="AlphaFoldDB" id="A0A1Y2K2H5"/>
<comment type="cofactor">
    <cofactor evidence="1">
        <name>Zn(2+)</name>
        <dbReference type="ChEBI" id="CHEBI:29105"/>
    </cofactor>
</comment>
<evidence type="ECO:0000256" key="6">
    <source>
        <dbReference type="ARBA" id="ARBA00023049"/>
    </source>
</evidence>
<dbReference type="PANTHER" id="PTHR22726">
    <property type="entry name" value="METALLOENDOPEPTIDASE OMA1"/>
    <property type="match status" value="1"/>
</dbReference>
<reference evidence="8 9" key="1">
    <citation type="journal article" date="2016" name="BMC Genomics">
        <title>Combined genomic and structural analyses of a cultured magnetotactic bacterium reveals its niche adaptation to a dynamic environment.</title>
        <authorList>
            <person name="Araujo A.C."/>
            <person name="Morillo V."/>
            <person name="Cypriano J."/>
            <person name="Teixeira L.C."/>
            <person name="Leao P."/>
            <person name="Lyra S."/>
            <person name="Almeida L.G."/>
            <person name="Bazylinski D.A."/>
            <person name="Vasconcellos A.T."/>
            <person name="Abreu F."/>
            <person name="Lins U."/>
        </authorList>
    </citation>
    <scope>NUCLEOTIDE SEQUENCE [LARGE SCALE GENOMIC DNA]</scope>
    <source>
        <strain evidence="8 9">IT-1</strain>
    </source>
</reference>
<evidence type="ECO:0000256" key="3">
    <source>
        <dbReference type="ARBA" id="ARBA00022723"/>
    </source>
</evidence>
<comment type="caution">
    <text evidence="8">The sequence shown here is derived from an EMBL/GenBank/DDBJ whole genome shotgun (WGS) entry which is preliminary data.</text>
</comment>
<keyword evidence="6" id="KW-0482">Metalloprotease</keyword>
<dbReference type="InterPro" id="IPR011990">
    <property type="entry name" value="TPR-like_helical_dom_sf"/>
</dbReference>
<sequence>MNRDFADRLWNRRFNRRDFVWLSTLSSVGLAACGNSVNPVTGEEQFLLMSESQEINIDKEQAPHQFSEDYGPVSDARVNGYLTRVGQELAQRSHRPQMPYSFRALEANRVNAYTFPGGSVAATRGILAEMQDESQLAGLLGHELGHVNARHAAQRQTKTIFAQALLAGVGMVANAKAPNQAGWINQLGGLGAGALLSSYSRDNEREADSLGMTYMSRTGYDPEGMVGLMQMLNSQSEHKPNALELMMATHPLSSERIANAQAAIAEKRGEVRPGGAVNRERYMDNTASIRALKPVIDELQKGEDAFSGKQYAQADRHIRSAIKQAPQDYPALVLMAKTQLALNHPNDALRYAEDAKRIKPSEAQAQHMTGVAQLALHRPDAALASFRAYEQRLPGNPDTLFLQGIAMEQMRDVRGAATAYNSYLRQVRQGAQAKYAATRLQAWRGR</sequence>
<evidence type="ECO:0000313" key="9">
    <source>
        <dbReference type="Proteomes" id="UP000194003"/>
    </source>
</evidence>
<dbReference type="OrthoDB" id="9810445at2"/>
<dbReference type="InterPro" id="IPR001915">
    <property type="entry name" value="Peptidase_M48"/>
</dbReference>
<keyword evidence="9" id="KW-1185">Reference proteome</keyword>
<dbReference type="Gene3D" id="3.30.2010.10">
    <property type="entry name" value="Metalloproteases ('zincins'), catalytic domain"/>
    <property type="match status" value="1"/>
</dbReference>
<dbReference type="EMBL" id="LVJN01000020">
    <property type="protein sequence ID" value="OSM02159.1"/>
    <property type="molecule type" value="Genomic_DNA"/>
</dbReference>
<evidence type="ECO:0000256" key="5">
    <source>
        <dbReference type="ARBA" id="ARBA00022833"/>
    </source>
</evidence>
<dbReference type="GO" id="GO:0051603">
    <property type="term" value="P:proteolysis involved in protein catabolic process"/>
    <property type="evidence" value="ECO:0007669"/>
    <property type="project" value="TreeGrafter"/>
</dbReference>
<keyword evidence="3" id="KW-0479">Metal-binding</keyword>
<keyword evidence="5" id="KW-0862">Zinc</keyword>
<proteinExistence type="predicted"/>
<dbReference type="Pfam" id="PF01435">
    <property type="entry name" value="Peptidase_M48"/>
    <property type="match status" value="1"/>
</dbReference>
<keyword evidence="2" id="KW-0645">Protease</keyword>
<gene>
    <name evidence="8" type="ORF">MAIT1_02259</name>
</gene>
<dbReference type="SUPFAM" id="SSF48452">
    <property type="entry name" value="TPR-like"/>
    <property type="match status" value="1"/>
</dbReference>
<feature type="domain" description="Peptidase M48" evidence="7">
    <location>
        <begin position="78"/>
        <end position="262"/>
    </location>
</feature>
<organism evidence="8 9">
    <name type="scientific">Magnetofaba australis IT-1</name>
    <dbReference type="NCBI Taxonomy" id="1434232"/>
    <lineage>
        <taxon>Bacteria</taxon>
        <taxon>Pseudomonadati</taxon>
        <taxon>Pseudomonadota</taxon>
        <taxon>Magnetococcia</taxon>
        <taxon>Magnetococcales</taxon>
        <taxon>Magnetococcaceae</taxon>
        <taxon>Magnetofaba</taxon>
    </lineage>
</organism>
<dbReference type="GO" id="GO:0004222">
    <property type="term" value="F:metalloendopeptidase activity"/>
    <property type="evidence" value="ECO:0007669"/>
    <property type="project" value="InterPro"/>
</dbReference>
<evidence type="ECO:0000259" key="7">
    <source>
        <dbReference type="Pfam" id="PF01435"/>
    </source>
</evidence>
<dbReference type="STRING" id="1434232.MAIT1_02259"/>
<dbReference type="GO" id="GO:0046872">
    <property type="term" value="F:metal ion binding"/>
    <property type="evidence" value="ECO:0007669"/>
    <property type="project" value="UniProtKB-KW"/>
</dbReference>
<dbReference type="InterPro" id="IPR051156">
    <property type="entry name" value="Mito/Outer_Membr_Metalloprot"/>
</dbReference>
<evidence type="ECO:0000313" key="8">
    <source>
        <dbReference type="EMBL" id="OSM02159.1"/>
    </source>
</evidence>
<protein>
    <submittedName>
        <fullName evidence="8">Putative peptidase M48 Ste24p</fullName>
    </submittedName>
</protein>
<dbReference type="PANTHER" id="PTHR22726:SF1">
    <property type="entry name" value="METALLOENDOPEPTIDASE OMA1, MITOCHONDRIAL"/>
    <property type="match status" value="1"/>
</dbReference>
<dbReference type="PROSITE" id="PS51257">
    <property type="entry name" value="PROKAR_LIPOPROTEIN"/>
    <property type="match status" value="1"/>
</dbReference>